<dbReference type="AlphaFoldDB" id="A0A371RLD2"/>
<dbReference type="Gene3D" id="3.40.50.12780">
    <property type="entry name" value="N-terminal domain of ligase-like"/>
    <property type="match status" value="1"/>
</dbReference>
<feature type="domain" description="AMP-dependent synthetase/ligase" evidence="3">
    <location>
        <begin position="15"/>
        <end position="377"/>
    </location>
</feature>
<evidence type="ECO:0000259" key="3">
    <source>
        <dbReference type="Pfam" id="PF00501"/>
    </source>
</evidence>
<keyword evidence="2 5" id="KW-0436">Ligase</keyword>
<proteinExistence type="inferred from homology"/>
<dbReference type="Pfam" id="PF13193">
    <property type="entry name" value="AMP-binding_C"/>
    <property type="match status" value="1"/>
</dbReference>
<evidence type="ECO:0000313" key="6">
    <source>
        <dbReference type="Proteomes" id="UP000264589"/>
    </source>
</evidence>
<evidence type="ECO:0000259" key="4">
    <source>
        <dbReference type="Pfam" id="PF13193"/>
    </source>
</evidence>
<comment type="caution">
    <text evidence="5">The sequence shown here is derived from an EMBL/GenBank/DDBJ whole genome shotgun (WGS) entry which is preliminary data.</text>
</comment>
<dbReference type="EMBL" id="QUQO01000001">
    <property type="protein sequence ID" value="RFB06254.1"/>
    <property type="molecule type" value="Genomic_DNA"/>
</dbReference>
<dbReference type="InterPro" id="IPR000873">
    <property type="entry name" value="AMP-dep_synth/lig_dom"/>
</dbReference>
<dbReference type="InterPro" id="IPR025110">
    <property type="entry name" value="AMP-bd_C"/>
</dbReference>
<protein>
    <submittedName>
        <fullName evidence="5">Long-chain fatty acid--CoA ligase</fullName>
    </submittedName>
</protein>
<dbReference type="GO" id="GO:0031956">
    <property type="term" value="F:medium-chain fatty acid-CoA ligase activity"/>
    <property type="evidence" value="ECO:0007669"/>
    <property type="project" value="TreeGrafter"/>
</dbReference>
<comment type="similarity">
    <text evidence="1">Belongs to the ATP-dependent AMP-binding enzyme family.</text>
</comment>
<dbReference type="RefSeq" id="WP_116392888.1">
    <property type="nucleotide sequence ID" value="NZ_QUQO01000001.1"/>
</dbReference>
<dbReference type="InParanoid" id="A0A371RLD2"/>
<sequence length="522" mass="56122">MTRPEAKTLAGVVSEYAAITPTAPAIFGEHRVLSYRELDEEAADVALALAASGIQEGDRLALLMGNDPEWVVIAIAASRIGAVLCPLNTWYKKAELAWTLRHSKAKFLISVPNFLKTDYVGLFAELREEGDLPELVFTSDAPGWATSWRDFIARAAGQRPAQEAASPDTAAFVLYTSGSTADPKGVLLNHRGVVENGWEMGARRGINAEDRVWLGSPLFYGLGATNALPSTFTHGASLVLQGHFEAGRAIETIAKTEATVFYGTGNMTRGMLDHPDFTKAKVGSLSKGNAGTVAEYKRLTLIEMGITGAVPAYGLTESYGNATVGEVDDPLEAKLNTSGRPLPGMELLIVDPASFEPLAQGETGLVLLRGHTTPGYLDNPVETAKALRQDGYFDTGDLGSLDADGRFIFHSRLKEVIKSGGINVSPVEVEQLIAQHPDVRDAYVVGVGDPVRGELIVAFVDVLGQVGENDIKAYVKERAASFKVPHHVMFREERELPRLASGKVAKHKLAEEARTLLSGSWA</sequence>
<feature type="domain" description="AMP-binding enzyme C-terminal" evidence="4">
    <location>
        <begin position="428"/>
        <end position="503"/>
    </location>
</feature>
<organism evidence="5 6">
    <name type="scientific">Parvularcula marina</name>
    <dbReference type="NCBI Taxonomy" id="2292771"/>
    <lineage>
        <taxon>Bacteria</taxon>
        <taxon>Pseudomonadati</taxon>
        <taxon>Pseudomonadota</taxon>
        <taxon>Alphaproteobacteria</taxon>
        <taxon>Parvularculales</taxon>
        <taxon>Parvularculaceae</taxon>
        <taxon>Parvularcula</taxon>
    </lineage>
</organism>
<dbReference type="PANTHER" id="PTHR43201">
    <property type="entry name" value="ACYL-COA SYNTHETASE"/>
    <property type="match status" value="1"/>
</dbReference>
<dbReference type="Pfam" id="PF00501">
    <property type="entry name" value="AMP-binding"/>
    <property type="match status" value="1"/>
</dbReference>
<gene>
    <name evidence="5" type="ORF">DX908_13850</name>
</gene>
<reference evidence="5 6" key="1">
    <citation type="submission" date="2018-08" db="EMBL/GenBank/DDBJ databases">
        <title>Parvularcula sp. SM1705, isolated from surface water of the South Sea China.</title>
        <authorList>
            <person name="Sun L."/>
        </authorList>
    </citation>
    <scope>NUCLEOTIDE SEQUENCE [LARGE SCALE GENOMIC DNA]</scope>
    <source>
        <strain evidence="5 6">SM1705</strain>
    </source>
</reference>
<evidence type="ECO:0000256" key="1">
    <source>
        <dbReference type="ARBA" id="ARBA00006432"/>
    </source>
</evidence>
<dbReference type="Proteomes" id="UP000264589">
    <property type="component" value="Unassembled WGS sequence"/>
</dbReference>
<evidence type="ECO:0000256" key="2">
    <source>
        <dbReference type="ARBA" id="ARBA00022598"/>
    </source>
</evidence>
<dbReference type="PANTHER" id="PTHR43201:SF5">
    <property type="entry name" value="MEDIUM-CHAIN ACYL-COA LIGASE ACSF2, MITOCHONDRIAL"/>
    <property type="match status" value="1"/>
</dbReference>
<dbReference type="OrthoDB" id="9803968at2"/>
<dbReference type="InterPro" id="IPR045851">
    <property type="entry name" value="AMP-bd_C_sf"/>
</dbReference>
<dbReference type="GO" id="GO:0006631">
    <property type="term" value="P:fatty acid metabolic process"/>
    <property type="evidence" value="ECO:0007669"/>
    <property type="project" value="TreeGrafter"/>
</dbReference>
<dbReference type="SUPFAM" id="SSF56801">
    <property type="entry name" value="Acetyl-CoA synthetase-like"/>
    <property type="match status" value="1"/>
</dbReference>
<keyword evidence="6" id="KW-1185">Reference proteome</keyword>
<dbReference type="InterPro" id="IPR042099">
    <property type="entry name" value="ANL_N_sf"/>
</dbReference>
<accession>A0A371RLD2</accession>
<dbReference type="Gene3D" id="3.30.300.30">
    <property type="match status" value="1"/>
</dbReference>
<name>A0A371RLD2_9PROT</name>
<evidence type="ECO:0000313" key="5">
    <source>
        <dbReference type="EMBL" id="RFB06254.1"/>
    </source>
</evidence>
<dbReference type="FunCoup" id="A0A371RLD2">
    <property type="interactions" value="267"/>
</dbReference>